<dbReference type="Gramene" id="Psat07G0029100-T1">
    <property type="protein sequence ID" value="KAI5382819.1"/>
    <property type="gene ID" value="KIW84_070291"/>
</dbReference>
<name>A0A9D4VH62_PEA</name>
<dbReference type="PANTHER" id="PTHR33233">
    <property type="entry name" value="ENDONUCLEASE/EXONUCLEASE/PHOSPHATASE"/>
    <property type="match status" value="1"/>
</dbReference>
<feature type="compositionally biased region" description="Basic residues" evidence="1">
    <location>
        <begin position="1"/>
        <end position="12"/>
    </location>
</feature>
<proteinExistence type="predicted"/>
<evidence type="ECO:0000313" key="2">
    <source>
        <dbReference type="EMBL" id="KAI5382819.1"/>
    </source>
</evidence>
<dbReference type="PANTHER" id="PTHR33233:SF14">
    <property type="entry name" value="ENDONUCLEASE_EXONUCLEASE_PHOSPHATASE"/>
    <property type="match status" value="1"/>
</dbReference>
<feature type="region of interest" description="Disordered" evidence="1">
    <location>
        <begin position="1"/>
        <end position="68"/>
    </location>
</feature>
<keyword evidence="3" id="KW-1185">Reference proteome</keyword>
<protein>
    <submittedName>
        <fullName evidence="2">Uncharacterized protein</fullName>
    </submittedName>
</protein>
<feature type="region of interest" description="Disordered" evidence="1">
    <location>
        <begin position="159"/>
        <end position="195"/>
    </location>
</feature>
<feature type="compositionally biased region" description="Gly residues" evidence="1">
    <location>
        <begin position="180"/>
        <end position="195"/>
    </location>
</feature>
<evidence type="ECO:0000313" key="3">
    <source>
        <dbReference type="Proteomes" id="UP001058974"/>
    </source>
</evidence>
<accession>A0A9D4VH62</accession>
<reference evidence="2 3" key="1">
    <citation type="journal article" date="2022" name="Nat. Genet.">
        <title>Improved pea reference genome and pan-genome highlight genomic features and evolutionary characteristics.</title>
        <authorList>
            <person name="Yang T."/>
            <person name="Liu R."/>
            <person name="Luo Y."/>
            <person name="Hu S."/>
            <person name="Wang D."/>
            <person name="Wang C."/>
            <person name="Pandey M.K."/>
            <person name="Ge S."/>
            <person name="Xu Q."/>
            <person name="Li N."/>
            <person name="Li G."/>
            <person name="Huang Y."/>
            <person name="Saxena R.K."/>
            <person name="Ji Y."/>
            <person name="Li M."/>
            <person name="Yan X."/>
            <person name="He Y."/>
            <person name="Liu Y."/>
            <person name="Wang X."/>
            <person name="Xiang C."/>
            <person name="Varshney R.K."/>
            <person name="Ding H."/>
            <person name="Gao S."/>
            <person name="Zong X."/>
        </authorList>
    </citation>
    <scope>NUCLEOTIDE SEQUENCE [LARGE SCALE GENOMIC DNA]</scope>
    <source>
        <strain evidence="2 3">cv. Zhongwan 6</strain>
    </source>
</reference>
<dbReference type="EMBL" id="JAMSHJ010000007">
    <property type="protein sequence ID" value="KAI5382819.1"/>
    <property type="molecule type" value="Genomic_DNA"/>
</dbReference>
<gene>
    <name evidence="2" type="ORF">KIW84_070291</name>
</gene>
<dbReference type="Proteomes" id="UP001058974">
    <property type="component" value="Chromosome 7"/>
</dbReference>
<sequence>MTGVRGRPKKHVTPSTASPPTGRGSGHQNVEIEVDEDKKEETTDEKGECEEDNTEAPTLESPKTNDETKKLWVENLSKIGSKLGNPLVTDECTTNKFRISYVRIFVEVDINQELSKEITIKDSEGRKMKQPVRYEWKPKFSDKCQKFGQQYDTKKKLVQQWVPKTTQQEETKENNDEDQGGGGGGGGGGGDEPYK</sequence>
<dbReference type="AlphaFoldDB" id="A0A9D4VH62"/>
<evidence type="ECO:0000256" key="1">
    <source>
        <dbReference type="SAM" id="MobiDB-lite"/>
    </source>
</evidence>
<organism evidence="2 3">
    <name type="scientific">Pisum sativum</name>
    <name type="common">Garden pea</name>
    <name type="synonym">Lathyrus oleraceus</name>
    <dbReference type="NCBI Taxonomy" id="3888"/>
    <lineage>
        <taxon>Eukaryota</taxon>
        <taxon>Viridiplantae</taxon>
        <taxon>Streptophyta</taxon>
        <taxon>Embryophyta</taxon>
        <taxon>Tracheophyta</taxon>
        <taxon>Spermatophyta</taxon>
        <taxon>Magnoliopsida</taxon>
        <taxon>eudicotyledons</taxon>
        <taxon>Gunneridae</taxon>
        <taxon>Pentapetalae</taxon>
        <taxon>rosids</taxon>
        <taxon>fabids</taxon>
        <taxon>Fabales</taxon>
        <taxon>Fabaceae</taxon>
        <taxon>Papilionoideae</taxon>
        <taxon>50 kb inversion clade</taxon>
        <taxon>NPAAA clade</taxon>
        <taxon>Hologalegina</taxon>
        <taxon>IRL clade</taxon>
        <taxon>Fabeae</taxon>
        <taxon>Lathyrus</taxon>
    </lineage>
</organism>
<comment type="caution">
    <text evidence="2">The sequence shown here is derived from an EMBL/GenBank/DDBJ whole genome shotgun (WGS) entry which is preliminary data.</text>
</comment>
<feature type="compositionally biased region" description="Basic and acidic residues" evidence="1">
    <location>
        <begin position="36"/>
        <end position="46"/>
    </location>
</feature>